<dbReference type="InterPro" id="IPR042203">
    <property type="entry name" value="Leu/Phe-tRNA_Trfase_C"/>
</dbReference>
<keyword evidence="5" id="KW-1185">Reference proteome</keyword>
<evidence type="ECO:0000313" key="5">
    <source>
        <dbReference type="Proteomes" id="UP000603227"/>
    </source>
</evidence>
<dbReference type="InterPro" id="IPR016181">
    <property type="entry name" value="Acyl_CoA_acyltransferase"/>
</dbReference>
<dbReference type="PANTHER" id="PTHR30098">
    <property type="entry name" value="LEUCYL/PHENYLALANYL-TRNA--PROTEIN TRANSFERASE"/>
    <property type="match status" value="1"/>
</dbReference>
<dbReference type="Pfam" id="PF03588">
    <property type="entry name" value="Leu_Phe_trans"/>
    <property type="match status" value="1"/>
</dbReference>
<evidence type="ECO:0000256" key="1">
    <source>
        <dbReference type="ARBA" id="ARBA00022490"/>
    </source>
</evidence>
<reference evidence="4" key="1">
    <citation type="journal article" date="2014" name="Int. J. Syst. Evol. Microbiol.">
        <title>Complete genome sequence of Corynebacterium casei LMG S-19264T (=DSM 44701T), isolated from a smear-ripened cheese.</title>
        <authorList>
            <consortium name="US DOE Joint Genome Institute (JGI-PGF)"/>
            <person name="Walter F."/>
            <person name="Albersmeier A."/>
            <person name="Kalinowski J."/>
            <person name="Ruckert C."/>
        </authorList>
    </citation>
    <scope>NUCLEOTIDE SEQUENCE</scope>
    <source>
        <strain evidence="4">CGMCC 4.7403</strain>
    </source>
</reference>
<dbReference type="Proteomes" id="UP000603227">
    <property type="component" value="Unassembled WGS sequence"/>
</dbReference>
<accession>A0A918ZKA1</accession>
<keyword evidence="2 4" id="KW-0808">Transferase</keyword>
<evidence type="ECO:0000256" key="3">
    <source>
        <dbReference type="ARBA" id="ARBA00023315"/>
    </source>
</evidence>
<gene>
    <name evidence="4" type="primary">aat</name>
    <name evidence="4" type="ORF">GCM10017771_80050</name>
</gene>
<dbReference type="SUPFAM" id="SSF55729">
    <property type="entry name" value="Acyl-CoA N-acyltransferases (Nat)"/>
    <property type="match status" value="1"/>
</dbReference>
<evidence type="ECO:0000313" key="4">
    <source>
        <dbReference type="EMBL" id="GHE57276.1"/>
    </source>
</evidence>
<dbReference type="EMBL" id="BNAT01000045">
    <property type="protein sequence ID" value="GHE57276.1"/>
    <property type="molecule type" value="Genomic_DNA"/>
</dbReference>
<dbReference type="GO" id="GO:0030163">
    <property type="term" value="P:protein catabolic process"/>
    <property type="evidence" value="ECO:0007669"/>
    <property type="project" value="InterPro"/>
</dbReference>
<dbReference type="Gene3D" id="3.30.70.3550">
    <property type="entry name" value="Leucyl/phenylalanyl-tRNA-protein transferase, N-terminal domain"/>
    <property type="match status" value="1"/>
</dbReference>
<comment type="caution">
    <text evidence="4">The sequence shown here is derived from an EMBL/GenBank/DDBJ whole genome shotgun (WGS) entry which is preliminary data.</text>
</comment>
<evidence type="ECO:0000256" key="2">
    <source>
        <dbReference type="ARBA" id="ARBA00022679"/>
    </source>
</evidence>
<dbReference type="Gene3D" id="3.40.630.70">
    <property type="entry name" value="Leucyl/phenylalanyl-tRNA-protein transferase, C-terminal domain"/>
    <property type="match status" value="1"/>
</dbReference>
<organism evidence="4 5">
    <name type="scientific">Streptomyces capitiformicae</name>
    <dbReference type="NCBI Taxonomy" id="2014920"/>
    <lineage>
        <taxon>Bacteria</taxon>
        <taxon>Bacillati</taxon>
        <taxon>Actinomycetota</taxon>
        <taxon>Actinomycetes</taxon>
        <taxon>Kitasatosporales</taxon>
        <taxon>Streptomycetaceae</taxon>
        <taxon>Streptomyces</taxon>
    </lineage>
</organism>
<protein>
    <submittedName>
        <fullName evidence="4">Leucyl/phenylalanyl-tRNA--protein transferase</fullName>
    </submittedName>
</protein>
<reference evidence="4" key="2">
    <citation type="submission" date="2020-09" db="EMBL/GenBank/DDBJ databases">
        <authorList>
            <person name="Sun Q."/>
            <person name="Zhou Y."/>
        </authorList>
    </citation>
    <scope>NUCLEOTIDE SEQUENCE</scope>
    <source>
        <strain evidence="4">CGMCC 4.7403</strain>
    </source>
</reference>
<dbReference type="PANTHER" id="PTHR30098:SF2">
    <property type="entry name" value="LEUCYL_PHENYLALANYL-TRNA--PROTEIN TRANSFERASE"/>
    <property type="match status" value="1"/>
</dbReference>
<name>A0A918ZKA1_9ACTN</name>
<sequence length="263" mass="28868">MGVYIRTQARPETPWESLNVLAAPTEGPAAFGGDLGPRSLLTAYRHGLYPFPAETAEHCIVNELTYEADVAAGRVKLIPGYDDPFSIAWCSPDPRPVILVQQARIQRSLRRQLRKETGWTTTADVCFERVARQCRAGRTERWLTDDLLRGLCLLHELGHAHSVEVWDGDELIGGVLGVRVGAVFSADSQFTLRSGAGKAAVADLTRRFAEAGGLAVDVQRDGDHVRLLGAQPMSRRQYFGLLSARDEGRPLATGRLPARRLAD</sequence>
<dbReference type="AlphaFoldDB" id="A0A918ZKA1"/>
<dbReference type="InterPro" id="IPR004616">
    <property type="entry name" value="Leu/Phe-tRNA_Trfase"/>
</dbReference>
<dbReference type="GO" id="GO:0008914">
    <property type="term" value="F:leucyl-tRNA--protein transferase activity"/>
    <property type="evidence" value="ECO:0007669"/>
    <property type="project" value="InterPro"/>
</dbReference>
<keyword evidence="3" id="KW-0012">Acyltransferase</keyword>
<dbReference type="GO" id="GO:0005737">
    <property type="term" value="C:cytoplasm"/>
    <property type="evidence" value="ECO:0007669"/>
    <property type="project" value="TreeGrafter"/>
</dbReference>
<proteinExistence type="predicted"/>
<keyword evidence="1" id="KW-0963">Cytoplasm</keyword>
<dbReference type="InterPro" id="IPR042221">
    <property type="entry name" value="Leu/Phe-tRNA_Trfase_N"/>
</dbReference>